<feature type="domain" description="Ubiquitin-like" evidence="2">
    <location>
        <begin position="205"/>
        <end position="280"/>
    </location>
</feature>
<evidence type="ECO:0000256" key="1">
    <source>
        <dbReference type="SAM" id="MobiDB-lite"/>
    </source>
</evidence>
<feature type="compositionally biased region" description="Low complexity" evidence="1">
    <location>
        <begin position="417"/>
        <end position="426"/>
    </location>
</feature>
<dbReference type="SMART" id="SM00213">
    <property type="entry name" value="UBQ"/>
    <property type="match status" value="1"/>
</dbReference>
<protein>
    <recommendedName>
        <fullName evidence="2">Ubiquitin-like domain-containing protein</fullName>
    </recommendedName>
</protein>
<keyword evidence="4" id="KW-1185">Reference proteome</keyword>
<accession>A0A9P4SAX6</accession>
<name>A0A9P4SAX6_9PEZI</name>
<evidence type="ECO:0000313" key="4">
    <source>
        <dbReference type="Proteomes" id="UP000799429"/>
    </source>
</evidence>
<dbReference type="Proteomes" id="UP000799429">
    <property type="component" value="Unassembled WGS sequence"/>
</dbReference>
<sequence>MKIKGKQFPATYLGISFRRTIRVADNEDTSDLPPDLGTFPLYAVDTYKNKLPESISEKGGVFFPMYQREAMWINFTSSNPFAVRVFVGGVNAISGDPMVETEDTILRRLKLVEQHSSIQDYLVTSKQHWLDGIADEDGKVRQFVAMSVGSGYSAEVQVTGEEYIRGMQFEITPAGHRKLELSKPRKKSEGLREEWERRNDKGRCRQFFIKSLAGKSIAVDMELERTVGELKLIVEEREAVPYDDQHLRYQGPPLQDHITLTDAGIKGGETLNLTILLRGGGGEMGIAAGGLIKQSIIRDTYDSGVWDRSLTTLFNVQILDSATFSQITGQDPPPTPITAETYAENDLPYFQLYDEKPSGLKGSFDGLKSVNQIDKKNPETKAESIAEVSKSHNHLVITLGARNPARPFRTVTEEKSTAAQQSTSHASDNEYKDDVDKDSDEDFEYEGEDLCQGFYDV</sequence>
<dbReference type="InterPro" id="IPR029071">
    <property type="entry name" value="Ubiquitin-like_domsf"/>
</dbReference>
<evidence type="ECO:0000259" key="2">
    <source>
        <dbReference type="PROSITE" id="PS50053"/>
    </source>
</evidence>
<gene>
    <name evidence="3" type="ORF">M501DRAFT_1011167</name>
</gene>
<organism evidence="3 4">
    <name type="scientific">Patellaria atrata CBS 101060</name>
    <dbReference type="NCBI Taxonomy" id="1346257"/>
    <lineage>
        <taxon>Eukaryota</taxon>
        <taxon>Fungi</taxon>
        <taxon>Dikarya</taxon>
        <taxon>Ascomycota</taxon>
        <taxon>Pezizomycotina</taxon>
        <taxon>Dothideomycetes</taxon>
        <taxon>Dothideomycetes incertae sedis</taxon>
        <taxon>Patellariales</taxon>
        <taxon>Patellariaceae</taxon>
        <taxon>Patellaria</taxon>
    </lineage>
</organism>
<dbReference type="InterPro" id="IPR019956">
    <property type="entry name" value="Ubiquitin_dom"/>
</dbReference>
<dbReference type="InterPro" id="IPR000626">
    <property type="entry name" value="Ubiquitin-like_dom"/>
</dbReference>
<dbReference type="EMBL" id="MU006095">
    <property type="protein sequence ID" value="KAF2839303.1"/>
    <property type="molecule type" value="Genomic_DNA"/>
</dbReference>
<dbReference type="Pfam" id="PF00240">
    <property type="entry name" value="ubiquitin"/>
    <property type="match status" value="1"/>
</dbReference>
<dbReference type="CDD" id="cd17039">
    <property type="entry name" value="Ubl_ubiquitin_like"/>
    <property type="match status" value="1"/>
</dbReference>
<feature type="region of interest" description="Disordered" evidence="1">
    <location>
        <begin position="409"/>
        <end position="443"/>
    </location>
</feature>
<evidence type="ECO:0000313" key="3">
    <source>
        <dbReference type="EMBL" id="KAF2839303.1"/>
    </source>
</evidence>
<proteinExistence type="predicted"/>
<reference evidence="3" key="1">
    <citation type="journal article" date="2020" name="Stud. Mycol.">
        <title>101 Dothideomycetes genomes: a test case for predicting lifestyles and emergence of pathogens.</title>
        <authorList>
            <person name="Haridas S."/>
            <person name="Albert R."/>
            <person name="Binder M."/>
            <person name="Bloem J."/>
            <person name="Labutti K."/>
            <person name="Salamov A."/>
            <person name="Andreopoulos B."/>
            <person name="Baker S."/>
            <person name="Barry K."/>
            <person name="Bills G."/>
            <person name="Bluhm B."/>
            <person name="Cannon C."/>
            <person name="Castanera R."/>
            <person name="Culley D."/>
            <person name="Daum C."/>
            <person name="Ezra D."/>
            <person name="Gonzalez J."/>
            <person name="Henrissat B."/>
            <person name="Kuo A."/>
            <person name="Liang C."/>
            <person name="Lipzen A."/>
            <person name="Lutzoni F."/>
            <person name="Magnuson J."/>
            <person name="Mondo S."/>
            <person name="Nolan M."/>
            <person name="Ohm R."/>
            <person name="Pangilinan J."/>
            <person name="Park H.-J."/>
            <person name="Ramirez L."/>
            <person name="Alfaro M."/>
            <person name="Sun H."/>
            <person name="Tritt A."/>
            <person name="Yoshinaga Y."/>
            <person name="Zwiers L.-H."/>
            <person name="Turgeon B."/>
            <person name="Goodwin S."/>
            <person name="Spatafora J."/>
            <person name="Crous P."/>
            <person name="Grigoriev I."/>
        </authorList>
    </citation>
    <scope>NUCLEOTIDE SEQUENCE</scope>
    <source>
        <strain evidence="3">CBS 101060</strain>
    </source>
</reference>
<dbReference type="PROSITE" id="PS50053">
    <property type="entry name" value="UBIQUITIN_2"/>
    <property type="match status" value="1"/>
</dbReference>
<dbReference type="OrthoDB" id="428577at2759"/>
<dbReference type="Gene3D" id="3.10.20.90">
    <property type="entry name" value="Phosphatidylinositol 3-kinase Catalytic Subunit, Chain A, domain 1"/>
    <property type="match status" value="1"/>
</dbReference>
<dbReference type="AlphaFoldDB" id="A0A9P4SAX6"/>
<comment type="caution">
    <text evidence="3">The sequence shown here is derived from an EMBL/GenBank/DDBJ whole genome shotgun (WGS) entry which is preliminary data.</text>
</comment>
<dbReference type="PRINTS" id="PR00348">
    <property type="entry name" value="UBIQUITIN"/>
</dbReference>
<dbReference type="SUPFAM" id="SSF54236">
    <property type="entry name" value="Ubiquitin-like"/>
    <property type="match status" value="1"/>
</dbReference>